<dbReference type="PANTHER" id="PTHR48075">
    <property type="entry name" value="3-HYDROXYACYL-COA DEHYDROGENASE FAMILY PROTEIN"/>
    <property type="match status" value="1"/>
</dbReference>
<keyword evidence="3" id="KW-1185">Reference proteome</keyword>
<dbReference type="GO" id="GO:0006631">
    <property type="term" value="P:fatty acid metabolic process"/>
    <property type="evidence" value="ECO:0007669"/>
    <property type="project" value="InterPro"/>
</dbReference>
<accession>A0A9J7BHX5</accession>
<dbReference type="KEGG" id="orp:MOP44_17700"/>
<dbReference type="Pfam" id="PF02737">
    <property type="entry name" value="3HCDH_N"/>
    <property type="match status" value="1"/>
</dbReference>
<dbReference type="RefSeq" id="WP_390905443.1">
    <property type="nucleotide sequence ID" value="NZ_CP093313.1"/>
</dbReference>
<dbReference type="GO" id="GO:0070403">
    <property type="term" value="F:NAD+ binding"/>
    <property type="evidence" value="ECO:0007669"/>
    <property type="project" value="InterPro"/>
</dbReference>
<gene>
    <name evidence="2" type="ORF">MOP44_17700</name>
</gene>
<evidence type="ECO:0000259" key="1">
    <source>
        <dbReference type="Pfam" id="PF02737"/>
    </source>
</evidence>
<feature type="domain" description="3-hydroxyacyl-CoA dehydrogenase NAD binding" evidence="1">
    <location>
        <begin position="1"/>
        <end position="157"/>
    </location>
</feature>
<proteinExistence type="predicted"/>
<dbReference type="Gene3D" id="3.40.50.720">
    <property type="entry name" value="NAD(P)-binding Rossmann-like Domain"/>
    <property type="match status" value="1"/>
</dbReference>
<dbReference type="AlphaFoldDB" id="A0A9J7BHX5"/>
<sequence length="168" mass="18522">MGRWLALAAARAGFRVFLEDVMPSNLHHAQEYLRQELSVEALAGDPAQVHFVSTVEDAVREADLAIDCVPDELESKLEILWLLDRMAPPKTVLATPTTNLSIEDLASCTYRPEKCIAIAASPRSLSDERPGSAIRLISTKRTGPEALALVRNFWERLGFPTQLNSPAN</sequence>
<dbReference type="SUPFAM" id="SSF51735">
    <property type="entry name" value="NAD(P)-binding Rossmann-fold domains"/>
    <property type="match status" value="1"/>
</dbReference>
<evidence type="ECO:0000313" key="2">
    <source>
        <dbReference type="EMBL" id="UWZ82400.1"/>
    </source>
</evidence>
<reference evidence="2" key="1">
    <citation type="submission" date="2021-04" db="EMBL/GenBank/DDBJ databases">
        <title>Phylogenetic analysis of Acidobacteriaceae.</title>
        <authorList>
            <person name="Qiu L."/>
            <person name="Zhang Q."/>
        </authorList>
    </citation>
    <scope>NUCLEOTIDE SEQUENCE</scope>
    <source>
        <strain evidence="2">DSM 25168</strain>
    </source>
</reference>
<organism evidence="2 3">
    <name type="scientific">Occallatibacter riparius</name>
    <dbReference type="NCBI Taxonomy" id="1002689"/>
    <lineage>
        <taxon>Bacteria</taxon>
        <taxon>Pseudomonadati</taxon>
        <taxon>Acidobacteriota</taxon>
        <taxon>Terriglobia</taxon>
        <taxon>Terriglobales</taxon>
        <taxon>Acidobacteriaceae</taxon>
        <taxon>Occallatibacter</taxon>
    </lineage>
</organism>
<dbReference type="PANTHER" id="PTHR48075:SF5">
    <property type="entry name" value="3-HYDROXYBUTYRYL-COA DEHYDROGENASE"/>
    <property type="match status" value="1"/>
</dbReference>
<evidence type="ECO:0000313" key="3">
    <source>
        <dbReference type="Proteomes" id="UP001059380"/>
    </source>
</evidence>
<dbReference type="InterPro" id="IPR006176">
    <property type="entry name" value="3-OHacyl-CoA_DH_NAD-bd"/>
</dbReference>
<protein>
    <submittedName>
        <fullName evidence="2">3-hydroxyacyl-CoA dehydrogenase NAD-binding domain-containing protein</fullName>
    </submittedName>
</protein>
<dbReference type="InterPro" id="IPR036291">
    <property type="entry name" value="NAD(P)-bd_dom_sf"/>
</dbReference>
<dbReference type="GO" id="GO:0016491">
    <property type="term" value="F:oxidoreductase activity"/>
    <property type="evidence" value="ECO:0007669"/>
    <property type="project" value="TreeGrafter"/>
</dbReference>
<dbReference type="EMBL" id="CP093313">
    <property type="protein sequence ID" value="UWZ82400.1"/>
    <property type="molecule type" value="Genomic_DNA"/>
</dbReference>
<dbReference type="Proteomes" id="UP001059380">
    <property type="component" value="Chromosome"/>
</dbReference>
<name>A0A9J7BHX5_9BACT</name>